<name>A0A7C1E4P8_9CREN</name>
<feature type="coiled-coil region" evidence="1">
    <location>
        <begin position="110"/>
        <end position="158"/>
    </location>
</feature>
<evidence type="ECO:0000313" key="2">
    <source>
        <dbReference type="EMBL" id="HDS10694.1"/>
    </source>
</evidence>
<keyword evidence="1" id="KW-0175">Coiled coil</keyword>
<comment type="caution">
    <text evidence="2">The sequence shown here is derived from an EMBL/GenBank/DDBJ whole genome shotgun (WGS) entry which is preliminary data.</text>
</comment>
<proteinExistence type="predicted"/>
<protein>
    <submittedName>
        <fullName evidence="2">Uncharacterized protein</fullName>
    </submittedName>
</protein>
<dbReference type="GO" id="GO:0000775">
    <property type="term" value="C:chromosome, centromeric region"/>
    <property type="evidence" value="ECO:0007669"/>
    <property type="project" value="InterPro"/>
</dbReference>
<sequence length="193" mass="21429">MPVSPLSKKEVKLLETALIIGTVLREDVIKQIISKEEVTTWVDSLAVAAAALAMEKAGYPVSKIAEELGRTEATIRKHLKGETKAGQLVRETYEVLLKKQLKLTIPFIGTEEAKEDINKLKEELEKIRKELEEAKKENQELRAKLDSAASILDKLLEVANELSGILKKVFYTSSSVDAGDSIISVLLIFRTLL</sequence>
<gene>
    <name evidence="2" type="ORF">ENO04_03645</name>
</gene>
<organism evidence="2">
    <name type="scientific">Fervidicoccus fontis</name>
    <dbReference type="NCBI Taxonomy" id="683846"/>
    <lineage>
        <taxon>Archaea</taxon>
        <taxon>Thermoproteota</taxon>
        <taxon>Thermoprotei</taxon>
        <taxon>Fervidicoccales</taxon>
        <taxon>Fervidicoccaceae</taxon>
        <taxon>Fervidicoccus</taxon>
    </lineage>
</organism>
<dbReference type="PANTHER" id="PTHR40727:SF1">
    <property type="entry name" value="BACTERIO-OPSIN ACTIVATOR"/>
    <property type="match status" value="1"/>
</dbReference>
<dbReference type="PANTHER" id="PTHR40727">
    <property type="entry name" value="TRANSCRIPTION REGULATOR, ENCODED NEXT TO RECA SUPERFAMILY ATPASE-RELATED"/>
    <property type="match status" value="1"/>
</dbReference>
<dbReference type="NCBIfam" id="TIGR03879">
    <property type="entry name" value="near_KaiC_dom"/>
    <property type="match status" value="1"/>
</dbReference>
<dbReference type="AlphaFoldDB" id="A0A7C1E4P8"/>
<reference evidence="2" key="1">
    <citation type="journal article" date="2020" name="mSystems">
        <title>Genome- and Community-Level Interaction Insights into Carbon Utilization and Element Cycling Functions of Hydrothermarchaeota in Hydrothermal Sediment.</title>
        <authorList>
            <person name="Zhou Z."/>
            <person name="Liu Y."/>
            <person name="Xu W."/>
            <person name="Pan J."/>
            <person name="Luo Z.H."/>
            <person name="Li M."/>
        </authorList>
    </citation>
    <scope>NUCLEOTIDE SEQUENCE [LARGE SCALE GENOMIC DNA]</scope>
    <source>
        <strain evidence="2">SpSt-123</strain>
    </source>
</reference>
<accession>A0A7C1E4P8</accession>
<dbReference type="EMBL" id="DSDY01000115">
    <property type="protein sequence ID" value="HDS10694.1"/>
    <property type="molecule type" value="Genomic_DNA"/>
</dbReference>
<evidence type="ECO:0000256" key="1">
    <source>
        <dbReference type="SAM" id="Coils"/>
    </source>
</evidence>
<dbReference type="InterPro" id="IPR022285">
    <property type="entry name" value="CHP03879_regulat_dom_put"/>
</dbReference>